<name>A0A840RT74_9BURK</name>
<keyword evidence="3" id="KW-1185">Reference proteome</keyword>
<dbReference type="Proteomes" id="UP000571084">
    <property type="component" value="Unassembled WGS sequence"/>
</dbReference>
<dbReference type="PROSITE" id="PS51257">
    <property type="entry name" value="PROKAR_LIPOPROTEIN"/>
    <property type="match status" value="1"/>
</dbReference>
<accession>A0A840RT74</accession>
<reference evidence="2 3" key="1">
    <citation type="submission" date="2020-08" db="EMBL/GenBank/DDBJ databases">
        <title>Genomic Encyclopedia of Type Strains, Phase IV (KMG-IV): sequencing the most valuable type-strain genomes for metagenomic binning, comparative biology and taxonomic classification.</title>
        <authorList>
            <person name="Goeker M."/>
        </authorList>
    </citation>
    <scope>NUCLEOTIDE SEQUENCE [LARGE SCALE GENOMIC DNA]</scope>
    <source>
        <strain evidence="2 3">DSM 23240</strain>
    </source>
</reference>
<evidence type="ECO:0000313" key="2">
    <source>
        <dbReference type="EMBL" id="MBB5201727.1"/>
    </source>
</evidence>
<sequence length="133" mass="14350">MKFPRLVRLIAAILVLISMLFTQLASAAYACPGLKIGQVSESSARVVSEQSMVDCQGTDAMQPNLCQASDLVNNQSLDKPASPDVSPFVVAALRLILPGATTTYNAMTLSTEAFYLRRTTAPPLSIQHCCFRI</sequence>
<dbReference type="EMBL" id="JACHHQ010000008">
    <property type="protein sequence ID" value="MBB5201727.1"/>
    <property type="molecule type" value="Genomic_DNA"/>
</dbReference>
<evidence type="ECO:0000313" key="3">
    <source>
        <dbReference type="Proteomes" id="UP000571084"/>
    </source>
</evidence>
<dbReference type="RefSeq" id="WP_168057251.1">
    <property type="nucleotide sequence ID" value="NZ_JAAOZT010000017.1"/>
</dbReference>
<organism evidence="2 3">
    <name type="scientific">Glaciimonas immobilis</name>
    <dbReference type="NCBI Taxonomy" id="728004"/>
    <lineage>
        <taxon>Bacteria</taxon>
        <taxon>Pseudomonadati</taxon>
        <taxon>Pseudomonadota</taxon>
        <taxon>Betaproteobacteria</taxon>
        <taxon>Burkholderiales</taxon>
        <taxon>Oxalobacteraceae</taxon>
        <taxon>Glaciimonas</taxon>
    </lineage>
</organism>
<proteinExistence type="predicted"/>
<keyword evidence="1" id="KW-0732">Signal</keyword>
<comment type="caution">
    <text evidence="2">The sequence shown here is derived from an EMBL/GenBank/DDBJ whole genome shotgun (WGS) entry which is preliminary data.</text>
</comment>
<protein>
    <submittedName>
        <fullName evidence="2">Uncharacterized protein</fullName>
    </submittedName>
</protein>
<feature type="signal peptide" evidence="1">
    <location>
        <begin position="1"/>
        <end position="27"/>
    </location>
</feature>
<feature type="chain" id="PRO_5033021249" evidence="1">
    <location>
        <begin position="28"/>
        <end position="133"/>
    </location>
</feature>
<evidence type="ECO:0000256" key="1">
    <source>
        <dbReference type="SAM" id="SignalP"/>
    </source>
</evidence>
<gene>
    <name evidence="2" type="ORF">HNR39_003585</name>
</gene>
<dbReference type="AlphaFoldDB" id="A0A840RT74"/>